<dbReference type="AlphaFoldDB" id="A0A1G1WVM7"/>
<keyword evidence="9" id="KW-0547">Nucleotide-binding</keyword>
<organism evidence="18 19">
    <name type="scientific">Candidatus Woykebacteria bacterium RIFCSPLOWO2_01_FULL_41_12</name>
    <dbReference type="NCBI Taxonomy" id="1802604"/>
    <lineage>
        <taxon>Bacteria</taxon>
        <taxon>Candidatus Woykeibacteriota</taxon>
    </lineage>
</organism>
<evidence type="ECO:0000256" key="5">
    <source>
        <dbReference type="ARBA" id="ARBA00011996"/>
    </source>
</evidence>
<evidence type="ECO:0000256" key="11">
    <source>
        <dbReference type="ARBA" id="ARBA00022840"/>
    </source>
</evidence>
<evidence type="ECO:0000313" key="19">
    <source>
        <dbReference type="Proteomes" id="UP000179279"/>
    </source>
</evidence>
<dbReference type="GO" id="GO:0046872">
    <property type="term" value="F:metal ion binding"/>
    <property type="evidence" value="ECO:0007669"/>
    <property type="project" value="UniProtKB-KW"/>
</dbReference>
<comment type="cofactor">
    <cofactor evidence="1">
        <name>Mg(2+)</name>
        <dbReference type="ChEBI" id="CHEBI:18420"/>
    </cofactor>
</comment>
<dbReference type="InterPro" id="IPR036637">
    <property type="entry name" value="Phosphohistidine_dom_sf"/>
</dbReference>
<accession>A0A1G1WVM7</accession>
<gene>
    <name evidence="18" type="ORF">A3A57_02865</name>
</gene>
<reference evidence="18 19" key="1">
    <citation type="journal article" date="2016" name="Nat. Commun.">
        <title>Thousands of microbial genomes shed light on interconnected biogeochemical processes in an aquifer system.</title>
        <authorList>
            <person name="Anantharaman K."/>
            <person name="Brown C.T."/>
            <person name="Hug L.A."/>
            <person name="Sharon I."/>
            <person name="Castelle C.J."/>
            <person name="Probst A.J."/>
            <person name="Thomas B.C."/>
            <person name="Singh A."/>
            <person name="Wilkins M.J."/>
            <person name="Karaoz U."/>
            <person name="Brodie E.L."/>
            <person name="Williams K.H."/>
            <person name="Hubbard S.S."/>
            <person name="Banfield J.F."/>
        </authorList>
    </citation>
    <scope>NUCLEOTIDE SEQUENCE [LARGE SCALE GENOMIC DNA]</scope>
</reference>
<dbReference type="Gene3D" id="3.50.30.10">
    <property type="entry name" value="Phosphohistidine domain"/>
    <property type="match status" value="1"/>
</dbReference>
<evidence type="ECO:0000256" key="2">
    <source>
        <dbReference type="ARBA" id="ARBA00002988"/>
    </source>
</evidence>
<evidence type="ECO:0000256" key="8">
    <source>
        <dbReference type="ARBA" id="ARBA00022723"/>
    </source>
</evidence>
<dbReference type="PANTHER" id="PTHR43030:SF1">
    <property type="entry name" value="PHOSPHOENOLPYRUVATE SYNTHASE"/>
    <property type="match status" value="1"/>
</dbReference>
<proteinExistence type="inferred from homology"/>
<name>A0A1G1WVM7_9BACT</name>
<dbReference type="Gene3D" id="3.20.20.60">
    <property type="entry name" value="Phosphoenolpyruvate-binding domains"/>
    <property type="match status" value="1"/>
</dbReference>
<keyword evidence="7" id="KW-0808">Transferase</keyword>
<dbReference type="Proteomes" id="UP000179279">
    <property type="component" value="Unassembled WGS sequence"/>
</dbReference>
<dbReference type="InterPro" id="IPR000121">
    <property type="entry name" value="PEP_util_C"/>
</dbReference>
<keyword evidence="8" id="KW-0479">Metal-binding</keyword>
<dbReference type="SUPFAM" id="SSF52009">
    <property type="entry name" value="Phosphohistidine domain"/>
    <property type="match status" value="1"/>
</dbReference>
<dbReference type="SUPFAM" id="SSF56059">
    <property type="entry name" value="Glutathione synthetase ATP-binding domain-like"/>
    <property type="match status" value="1"/>
</dbReference>
<evidence type="ECO:0000259" key="15">
    <source>
        <dbReference type="Pfam" id="PF00391"/>
    </source>
</evidence>
<dbReference type="Pfam" id="PF02896">
    <property type="entry name" value="PEP-utilizers_C"/>
    <property type="match status" value="1"/>
</dbReference>
<evidence type="ECO:0000256" key="12">
    <source>
        <dbReference type="ARBA" id="ARBA00022842"/>
    </source>
</evidence>
<evidence type="ECO:0000256" key="14">
    <source>
        <dbReference type="ARBA" id="ARBA00047700"/>
    </source>
</evidence>
<comment type="pathway">
    <text evidence="3">Carbohydrate biosynthesis; gluconeogenesis.</text>
</comment>
<dbReference type="InterPro" id="IPR015813">
    <property type="entry name" value="Pyrv/PenolPyrv_kinase-like_dom"/>
</dbReference>
<evidence type="ECO:0000256" key="13">
    <source>
        <dbReference type="ARBA" id="ARBA00033470"/>
    </source>
</evidence>
<dbReference type="PANTHER" id="PTHR43030">
    <property type="entry name" value="PHOSPHOENOLPYRUVATE SYNTHASE"/>
    <property type="match status" value="1"/>
</dbReference>
<evidence type="ECO:0000313" key="18">
    <source>
        <dbReference type="EMBL" id="OGY31808.1"/>
    </source>
</evidence>
<feature type="domain" description="PEP-utilising enzyme C-terminal" evidence="17">
    <location>
        <begin position="464"/>
        <end position="750"/>
    </location>
</feature>
<evidence type="ECO:0000256" key="9">
    <source>
        <dbReference type="ARBA" id="ARBA00022741"/>
    </source>
</evidence>
<evidence type="ECO:0000259" key="17">
    <source>
        <dbReference type="Pfam" id="PF02896"/>
    </source>
</evidence>
<dbReference type="Pfam" id="PF00391">
    <property type="entry name" value="PEP-utilizers"/>
    <property type="match status" value="1"/>
</dbReference>
<dbReference type="InterPro" id="IPR006319">
    <property type="entry name" value="PEP_synth"/>
</dbReference>
<evidence type="ECO:0000256" key="4">
    <source>
        <dbReference type="ARBA" id="ARBA00007837"/>
    </source>
</evidence>
<dbReference type="SUPFAM" id="SSF51621">
    <property type="entry name" value="Phosphoenolpyruvate/pyruvate domain"/>
    <property type="match status" value="1"/>
</dbReference>
<comment type="similarity">
    <text evidence="4">Belongs to the PEP-utilizing enzyme family.</text>
</comment>
<evidence type="ECO:0000256" key="6">
    <source>
        <dbReference type="ARBA" id="ARBA00021623"/>
    </source>
</evidence>
<evidence type="ECO:0000259" key="16">
    <source>
        <dbReference type="Pfam" id="PF01326"/>
    </source>
</evidence>
<keyword evidence="10" id="KW-0418">Kinase</keyword>
<evidence type="ECO:0000256" key="3">
    <source>
        <dbReference type="ARBA" id="ARBA00004742"/>
    </source>
</evidence>
<dbReference type="GO" id="GO:0005524">
    <property type="term" value="F:ATP binding"/>
    <property type="evidence" value="ECO:0007669"/>
    <property type="project" value="UniProtKB-KW"/>
</dbReference>
<dbReference type="EMBL" id="MHDA01000026">
    <property type="protein sequence ID" value="OGY31808.1"/>
    <property type="molecule type" value="Genomic_DNA"/>
</dbReference>
<keyword evidence="12" id="KW-0460">Magnesium</keyword>
<feature type="domain" description="Pyruvate phosphate dikinase AMP/ATP-binding" evidence="16">
    <location>
        <begin position="19"/>
        <end position="309"/>
    </location>
</feature>
<evidence type="ECO:0000256" key="7">
    <source>
        <dbReference type="ARBA" id="ARBA00022679"/>
    </source>
</evidence>
<dbReference type="InterPro" id="IPR013815">
    <property type="entry name" value="ATP_grasp_subdomain_1"/>
</dbReference>
<dbReference type="GO" id="GO:0006094">
    <property type="term" value="P:gluconeogenesis"/>
    <property type="evidence" value="ECO:0007669"/>
    <property type="project" value="UniProtKB-UniPathway"/>
</dbReference>
<dbReference type="Gene3D" id="3.30.470.20">
    <property type="entry name" value="ATP-grasp fold, B domain"/>
    <property type="match status" value="1"/>
</dbReference>
<dbReference type="GO" id="GO:0008986">
    <property type="term" value="F:pyruvate, water dikinase activity"/>
    <property type="evidence" value="ECO:0007669"/>
    <property type="project" value="UniProtKB-EC"/>
</dbReference>
<dbReference type="Pfam" id="PF01326">
    <property type="entry name" value="PPDK_N"/>
    <property type="match status" value="1"/>
</dbReference>
<dbReference type="EC" id="2.7.9.2" evidence="5"/>
<dbReference type="Gene3D" id="3.30.1490.20">
    <property type="entry name" value="ATP-grasp fold, A domain"/>
    <property type="match status" value="1"/>
</dbReference>
<comment type="function">
    <text evidence="2">Catalyzes the phosphorylation of pyruvate to phosphoenolpyruvate.</text>
</comment>
<dbReference type="InterPro" id="IPR040442">
    <property type="entry name" value="Pyrv_kinase-like_dom_sf"/>
</dbReference>
<protein>
    <recommendedName>
        <fullName evidence="6">Phosphoenolpyruvate synthase</fullName>
        <ecNumber evidence="5">2.7.9.2</ecNumber>
    </recommendedName>
    <alternativeName>
        <fullName evidence="13">Pyruvate, water dikinase</fullName>
    </alternativeName>
</protein>
<sequence length="761" mass="85014">MPKFVYWFDQLDRSDGSRFGEKAALLADLKKSGISINEGFVLSPKAYFEFLESGHLREKINKLLGSVVKSDKTVKEESLRLIRDAINSQPLPRQVVEEIQKNVRKLATEKTNDLELTYSFGPEESVRTASKLTQSVVSNKKTLIDFLRKLWGNYLETGFLENDQLETLNLCGRGVAIIFNQSIQPESSGMVYTKDPSLTEKSRLLVAAKWGLVGPKQGEHQYFDNYEVDKINLEIIFKNIFSQQSQLVQIEGKLKNVPVAKSFASIQKLSDKNILELARIGKQLESRFGFPQEISWFISRDRIFVSDTRQFHLAADLQTQTQGRIGEGLKLLIKGSPAFPGIATGIPRIIKNQKDLSKLKNGDILITDAINKEFPRIKKPAAIVTNGSGSYSQASLISKKLGIPCVIDIENITDFFNNFHYAITVNGATGQIFSGGLSPSQKSSISYHVAQKRRSDNPGPSAQTATKIFVTIGERDLASELAGKEVDGIGMLKSEIIFSEIGIHPKKFISDKKQKVFIDKLASFISTFTAAFDPRPVIYKSSDLRSDEYRNLKWGEKYESFEPNPLLGTRGGSRYVINPEEFELELEAIKTVRNKFGHKNLWLMLPFVRTVSEMEKIRKIISSSGLHKSDTFKTILLANIPANVLLVEKYLQTGIDGVAVSLDDLITFTLGVDRTNSDITKKFNELDPAVVLSLEKVIRACSQKNLYSSVIGQAPSLYPELAEKLIEWGISSVSVSALSVERTKKIVSEAEKKFLSSKSHS</sequence>
<dbReference type="InterPro" id="IPR008279">
    <property type="entry name" value="PEP-util_enz_mobile_dom"/>
</dbReference>
<keyword evidence="11" id="KW-0067">ATP-binding</keyword>
<evidence type="ECO:0000256" key="1">
    <source>
        <dbReference type="ARBA" id="ARBA00001946"/>
    </source>
</evidence>
<evidence type="ECO:0000256" key="10">
    <source>
        <dbReference type="ARBA" id="ARBA00022777"/>
    </source>
</evidence>
<comment type="caution">
    <text evidence="18">The sequence shown here is derived from an EMBL/GenBank/DDBJ whole genome shotgun (WGS) entry which is preliminary data.</text>
</comment>
<comment type="catalytic activity">
    <reaction evidence="14">
        <text>pyruvate + ATP + H2O = phosphoenolpyruvate + AMP + phosphate + 2 H(+)</text>
        <dbReference type="Rhea" id="RHEA:11364"/>
        <dbReference type="ChEBI" id="CHEBI:15361"/>
        <dbReference type="ChEBI" id="CHEBI:15377"/>
        <dbReference type="ChEBI" id="CHEBI:15378"/>
        <dbReference type="ChEBI" id="CHEBI:30616"/>
        <dbReference type="ChEBI" id="CHEBI:43474"/>
        <dbReference type="ChEBI" id="CHEBI:58702"/>
        <dbReference type="ChEBI" id="CHEBI:456215"/>
        <dbReference type="EC" id="2.7.9.2"/>
    </reaction>
</comment>
<dbReference type="UniPathway" id="UPA00138"/>
<feature type="domain" description="PEP-utilising enzyme mobile" evidence="15">
    <location>
        <begin position="360"/>
        <end position="430"/>
    </location>
</feature>
<dbReference type="InterPro" id="IPR002192">
    <property type="entry name" value="PPDK_AMP/ATP-bd"/>
</dbReference>